<sequence length="274" mass="30112">MCSIGAQDTAQHIIGECDDPGRHEARERWRRRQAATGGTFPFQVTEQTKEEEVKNFNRFAEALNVEEEMETSGLGVAPIALPCPYLLVAEGVHLPPEITPRQVVCRDRIVYTPPRPPRGATGSTKEVYLFRSSDDVPVRWTGVGGPRSPTFEALLSRQLPEVATMQSRGHEMIFLACRHEDDGGDCGLAPKSGTDCPIPPLRGQRGSRTKGGGKPIGLADALPRERTLSGNVDTLEAHRCGLTSIGQIGRGYPQKHKPVPTYYLAKPLPRERAW</sequence>
<feature type="region of interest" description="Disordered" evidence="1">
    <location>
        <begin position="195"/>
        <end position="218"/>
    </location>
</feature>
<protein>
    <submittedName>
        <fullName evidence="2">Uncharacterized protein</fullName>
    </submittedName>
</protein>
<reference evidence="2" key="2">
    <citation type="submission" date="2021-08" db="EMBL/GenBank/DDBJ databases">
        <authorList>
            <person name="Eriksson T."/>
        </authorList>
    </citation>
    <scope>NUCLEOTIDE SEQUENCE</scope>
    <source>
        <strain evidence="2">Stoneville</strain>
        <tissue evidence="2">Whole head</tissue>
    </source>
</reference>
<gene>
    <name evidence="2" type="ORF">GEV33_009186</name>
</gene>
<accession>A0A8J6L9U0</accession>
<reference evidence="2" key="1">
    <citation type="journal article" date="2020" name="J Insects Food Feed">
        <title>The yellow mealworm (Tenebrio molitor) genome: a resource for the emerging insects as food and feed industry.</title>
        <authorList>
            <person name="Eriksson T."/>
            <person name="Andere A."/>
            <person name="Kelstrup H."/>
            <person name="Emery V."/>
            <person name="Picard C."/>
        </authorList>
    </citation>
    <scope>NUCLEOTIDE SEQUENCE</scope>
    <source>
        <strain evidence="2">Stoneville</strain>
        <tissue evidence="2">Whole head</tissue>
    </source>
</reference>
<dbReference type="AlphaFoldDB" id="A0A8J6L9U0"/>
<dbReference type="EMBL" id="JABDTM020025110">
    <property type="protein sequence ID" value="KAH0813605.1"/>
    <property type="molecule type" value="Genomic_DNA"/>
</dbReference>
<name>A0A8J6L9U0_TENMO</name>
<evidence type="ECO:0000313" key="3">
    <source>
        <dbReference type="Proteomes" id="UP000719412"/>
    </source>
</evidence>
<dbReference type="Proteomes" id="UP000719412">
    <property type="component" value="Unassembled WGS sequence"/>
</dbReference>
<comment type="caution">
    <text evidence="2">The sequence shown here is derived from an EMBL/GenBank/DDBJ whole genome shotgun (WGS) entry which is preliminary data.</text>
</comment>
<evidence type="ECO:0000256" key="1">
    <source>
        <dbReference type="SAM" id="MobiDB-lite"/>
    </source>
</evidence>
<organism evidence="2 3">
    <name type="scientific">Tenebrio molitor</name>
    <name type="common">Yellow mealworm beetle</name>
    <dbReference type="NCBI Taxonomy" id="7067"/>
    <lineage>
        <taxon>Eukaryota</taxon>
        <taxon>Metazoa</taxon>
        <taxon>Ecdysozoa</taxon>
        <taxon>Arthropoda</taxon>
        <taxon>Hexapoda</taxon>
        <taxon>Insecta</taxon>
        <taxon>Pterygota</taxon>
        <taxon>Neoptera</taxon>
        <taxon>Endopterygota</taxon>
        <taxon>Coleoptera</taxon>
        <taxon>Polyphaga</taxon>
        <taxon>Cucujiformia</taxon>
        <taxon>Tenebrionidae</taxon>
        <taxon>Tenebrio</taxon>
    </lineage>
</organism>
<proteinExistence type="predicted"/>
<keyword evidence="3" id="KW-1185">Reference proteome</keyword>
<evidence type="ECO:0000313" key="2">
    <source>
        <dbReference type="EMBL" id="KAH0813605.1"/>
    </source>
</evidence>